<comment type="similarity">
    <text evidence="10">Belongs to the MurCDEF family. MurF subfamily.</text>
</comment>
<evidence type="ECO:0000256" key="10">
    <source>
        <dbReference type="HAMAP-Rule" id="MF_02019"/>
    </source>
</evidence>
<comment type="subcellular location">
    <subcellularLocation>
        <location evidence="10 11">Cytoplasm</location>
    </subcellularLocation>
</comment>
<keyword evidence="8 10" id="KW-0131">Cell cycle</keyword>
<sequence>MDLNLAEIIKAVDGEIIVKNNEGIFNKISTDTRKIQENNLFIALKGENFNGNDYTIQAIEKGASIIIIDDVKFKIEDLKNRGTIIKVKDTKEALGDLARFYRKKIGVKVVGITGSTGKTSTKDLVAAFLSGKYKVFKTQGNFNNEIGLPLMIFELSKDYDIAVLEMGMSNFGEINKLASIALPDVGAITNIGVAHIEYLKTRENILKEKMSITDFFENKNSLIVNCENDMLKTIVECDKFNLERVGYDSSYNLYAKNIKLTSENTSFDVVTDDNKNYRFTLNMVGEHNVLNALIGIQIARNFGLTFEEMEKGLGNFNATSMRLEVINKDKFTIINDSYNANPDSMKAALEVLKNYSGSRKIAVLGTMSELGDYAEEAHIQVGEFAKDKADILLTTGEFKEYYKKGFGERTMVFESKQELMQRLTDMIKVNDTILIKASRSAKFEEITKYL</sequence>
<keyword evidence="5 10" id="KW-0067">ATP-binding</keyword>
<dbReference type="InterPro" id="IPR000713">
    <property type="entry name" value="Mur_ligase_N"/>
</dbReference>
<proteinExistence type="inferred from homology"/>
<dbReference type="GO" id="GO:0009252">
    <property type="term" value="P:peptidoglycan biosynthetic process"/>
    <property type="evidence" value="ECO:0007669"/>
    <property type="project" value="UniProtKB-UniRule"/>
</dbReference>
<dbReference type="Proteomes" id="UP001193748">
    <property type="component" value="Unassembled WGS sequence"/>
</dbReference>
<evidence type="ECO:0000259" key="12">
    <source>
        <dbReference type="Pfam" id="PF01225"/>
    </source>
</evidence>
<dbReference type="GO" id="GO:0005524">
    <property type="term" value="F:ATP binding"/>
    <property type="evidence" value="ECO:0007669"/>
    <property type="project" value="UniProtKB-UniRule"/>
</dbReference>
<comment type="function">
    <text evidence="10 11">Involved in cell wall formation. Catalyzes the final step in the synthesis of UDP-N-acetylmuramoyl-pentapeptide, the precursor of murein.</text>
</comment>
<dbReference type="Gene3D" id="3.40.1190.10">
    <property type="entry name" value="Mur-like, catalytic domain"/>
    <property type="match status" value="1"/>
</dbReference>
<keyword evidence="9 10" id="KW-0961">Cell wall biogenesis/degradation</keyword>
<dbReference type="Pfam" id="PF02875">
    <property type="entry name" value="Mur_ligase_C"/>
    <property type="match status" value="1"/>
</dbReference>
<dbReference type="InterPro" id="IPR013221">
    <property type="entry name" value="Mur_ligase_cen"/>
</dbReference>
<evidence type="ECO:0000256" key="6">
    <source>
        <dbReference type="ARBA" id="ARBA00022960"/>
    </source>
</evidence>
<dbReference type="InterPro" id="IPR036565">
    <property type="entry name" value="Mur-like_cat_sf"/>
</dbReference>
<dbReference type="AlphaFoldDB" id="A0AAX0B0Y5"/>
<evidence type="ECO:0000256" key="9">
    <source>
        <dbReference type="ARBA" id="ARBA00023316"/>
    </source>
</evidence>
<dbReference type="RefSeq" id="WP_173710899.1">
    <property type="nucleotide sequence ID" value="NZ_JABSWW010000001.1"/>
</dbReference>
<evidence type="ECO:0000256" key="7">
    <source>
        <dbReference type="ARBA" id="ARBA00022984"/>
    </source>
</evidence>
<evidence type="ECO:0000256" key="2">
    <source>
        <dbReference type="ARBA" id="ARBA00022598"/>
    </source>
</evidence>
<name>A0AAX0B0Y5_CLOBE</name>
<feature type="binding site" evidence="10">
    <location>
        <begin position="114"/>
        <end position="120"/>
    </location>
    <ligand>
        <name>ATP</name>
        <dbReference type="ChEBI" id="CHEBI:30616"/>
    </ligand>
</feature>
<feature type="domain" description="Mur ligase N-terminal catalytic" evidence="12">
    <location>
        <begin position="28"/>
        <end position="101"/>
    </location>
</feature>
<organism evidence="15 16">
    <name type="scientific">Clostridium beijerinckii</name>
    <name type="common">Clostridium MP</name>
    <dbReference type="NCBI Taxonomy" id="1520"/>
    <lineage>
        <taxon>Bacteria</taxon>
        <taxon>Bacillati</taxon>
        <taxon>Bacillota</taxon>
        <taxon>Clostridia</taxon>
        <taxon>Eubacteriales</taxon>
        <taxon>Clostridiaceae</taxon>
        <taxon>Clostridium</taxon>
    </lineage>
</organism>
<keyword evidence="1 10" id="KW-0963">Cytoplasm</keyword>
<evidence type="ECO:0000259" key="14">
    <source>
        <dbReference type="Pfam" id="PF08245"/>
    </source>
</evidence>
<evidence type="ECO:0000256" key="5">
    <source>
        <dbReference type="ARBA" id="ARBA00022840"/>
    </source>
</evidence>
<dbReference type="GO" id="GO:0005737">
    <property type="term" value="C:cytoplasm"/>
    <property type="evidence" value="ECO:0007669"/>
    <property type="project" value="UniProtKB-SubCell"/>
</dbReference>
<accession>A0AAX0B0Y5</accession>
<dbReference type="Gene3D" id="3.40.1390.10">
    <property type="entry name" value="MurE/MurF, N-terminal domain"/>
    <property type="match status" value="1"/>
</dbReference>
<keyword evidence="4 10" id="KW-0547">Nucleotide-binding</keyword>
<dbReference type="Gene3D" id="3.90.190.20">
    <property type="entry name" value="Mur ligase, C-terminal domain"/>
    <property type="match status" value="1"/>
</dbReference>
<reference evidence="15" key="2">
    <citation type="journal article" date="2022" name="Nat. Biotechnol.">
        <title>Carbon-negative production of acetone and isopropanol by gas fermentation at industrial pilot scale.</title>
        <authorList>
            <person name="Liew F.E."/>
            <person name="Nogle R."/>
            <person name="Abdalla T."/>
            <person name="Rasor B.J."/>
            <person name="Canter C."/>
            <person name="Jensen R.O."/>
            <person name="Wang L."/>
            <person name="Strutz J."/>
            <person name="Chirania P."/>
            <person name="De Tissera S."/>
            <person name="Mueller A.P."/>
            <person name="Ruan Z."/>
            <person name="Gao A."/>
            <person name="Tran L."/>
            <person name="Engle N.L."/>
            <person name="Bromley J.C."/>
            <person name="Daniell J."/>
            <person name="Conrado R."/>
            <person name="Tschaplinski T.J."/>
            <person name="Giannone R.J."/>
            <person name="Hettich R.L."/>
            <person name="Karim A.S."/>
            <person name="Simpson S.D."/>
            <person name="Brown S.D."/>
            <person name="Leang C."/>
            <person name="Jewett M.C."/>
            <person name="Kopke M."/>
        </authorList>
    </citation>
    <scope>NUCLEOTIDE SEQUENCE</scope>
    <source>
        <strain evidence="15">DJ080</strain>
    </source>
</reference>
<dbReference type="SUPFAM" id="SSF53623">
    <property type="entry name" value="MurD-like peptide ligases, catalytic domain"/>
    <property type="match status" value="1"/>
</dbReference>
<dbReference type="SUPFAM" id="SSF63418">
    <property type="entry name" value="MurE/MurF N-terminal domain"/>
    <property type="match status" value="1"/>
</dbReference>
<dbReference type="EMBL" id="JABSWW010000001">
    <property type="protein sequence ID" value="NRT88617.1"/>
    <property type="molecule type" value="Genomic_DNA"/>
</dbReference>
<dbReference type="InterPro" id="IPR051046">
    <property type="entry name" value="MurCDEF_CellWall_CoF430Synth"/>
</dbReference>
<evidence type="ECO:0000256" key="4">
    <source>
        <dbReference type="ARBA" id="ARBA00022741"/>
    </source>
</evidence>
<reference evidence="15" key="1">
    <citation type="submission" date="2020-05" db="EMBL/GenBank/DDBJ databases">
        <authorList>
            <person name="Brown S."/>
            <person name="Huntemann M."/>
            <person name="Clum A."/>
            <person name="Spunde A."/>
            <person name="Palaniappan K."/>
            <person name="Ritter S."/>
            <person name="Mikhailova N."/>
            <person name="Chen I.-M."/>
            <person name="Stamatis D."/>
            <person name="Reddy T."/>
            <person name="O'Malley R."/>
            <person name="Daum C."/>
            <person name="Shapiro N."/>
            <person name="Ivanova N."/>
            <person name="Kyrpides N."/>
            <person name="Woyke T."/>
        </authorList>
    </citation>
    <scope>NUCLEOTIDE SEQUENCE</scope>
    <source>
        <strain evidence="15">DJ080</strain>
    </source>
</reference>
<protein>
    <recommendedName>
        <fullName evidence="10 11">UDP-N-acetylmuramoyl-tripeptide--D-alanyl-D-alanine ligase</fullName>
        <ecNumber evidence="10 11">6.3.2.10</ecNumber>
    </recommendedName>
    <alternativeName>
        <fullName evidence="10">D-alanyl-D-alanine-adding enzyme</fullName>
    </alternativeName>
</protein>
<dbReference type="SUPFAM" id="SSF53244">
    <property type="entry name" value="MurD-like peptide ligases, peptide-binding domain"/>
    <property type="match status" value="1"/>
</dbReference>
<feature type="domain" description="Mur ligase C-terminal" evidence="13">
    <location>
        <begin position="321"/>
        <end position="439"/>
    </location>
</feature>
<evidence type="ECO:0000259" key="13">
    <source>
        <dbReference type="Pfam" id="PF02875"/>
    </source>
</evidence>
<evidence type="ECO:0000256" key="1">
    <source>
        <dbReference type="ARBA" id="ARBA00022490"/>
    </source>
</evidence>
<comment type="caution">
    <text evidence="15">The sequence shown here is derived from an EMBL/GenBank/DDBJ whole genome shotgun (WGS) entry which is preliminary data.</text>
</comment>
<keyword evidence="6 10" id="KW-0133">Cell shape</keyword>
<dbReference type="InterPro" id="IPR004101">
    <property type="entry name" value="Mur_ligase_C"/>
</dbReference>
<dbReference type="PANTHER" id="PTHR43024:SF1">
    <property type="entry name" value="UDP-N-ACETYLMURAMOYL-TRIPEPTIDE--D-ALANYL-D-ALANINE LIGASE"/>
    <property type="match status" value="1"/>
</dbReference>
<evidence type="ECO:0000256" key="11">
    <source>
        <dbReference type="RuleBase" id="RU004136"/>
    </source>
</evidence>
<dbReference type="HAMAP" id="MF_02019">
    <property type="entry name" value="MurF"/>
    <property type="match status" value="1"/>
</dbReference>
<dbReference type="InterPro" id="IPR036615">
    <property type="entry name" value="Mur_ligase_C_dom_sf"/>
</dbReference>
<evidence type="ECO:0000256" key="3">
    <source>
        <dbReference type="ARBA" id="ARBA00022618"/>
    </source>
</evidence>
<gene>
    <name evidence="10" type="primary">murF</name>
    <name evidence="15" type="ORF">B0H41_002296</name>
</gene>
<dbReference type="GO" id="GO:0047480">
    <property type="term" value="F:UDP-N-acetylmuramoyl-tripeptide-D-alanyl-D-alanine ligase activity"/>
    <property type="evidence" value="ECO:0007669"/>
    <property type="project" value="UniProtKB-UniRule"/>
</dbReference>
<evidence type="ECO:0000313" key="16">
    <source>
        <dbReference type="Proteomes" id="UP001193748"/>
    </source>
</evidence>
<comment type="catalytic activity">
    <reaction evidence="10 11">
        <text>D-alanyl-D-alanine + UDP-N-acetyl-alpha-D-muramoyl-L-alanyl-gamma-D-glutamyl-meso-2,6-diaminopimelate + ATP = UDP-N-acetyl-alpha-D-muramoyl-L-alanyl-gamma-D-glutamyl-meso-2,6-diaminopimeloyl-D-alanyl-D-alanine + ADP + phosphate + H(+)</text>
        <dbReference type="Rhea" id="RHEA:28374"/>
        <dbReference type="ChEBI" id="CHEBI:15378"/>
        <dbReference type="ChEBI" id="CHEBI:30616"/>
        <dbReference type="ChEBI" id="CHEBI:43474"/>
        <dbReference type="ChEBI" id="CHEBI:57822"/>
        <dbReference type="ChEBI" id="CHEBI:61386"/>
        <dbReference type="ChEBI" id="CHEBI:83905"/>
        <dbReference type="ChEBI" id="CHEBI:456216"/>
        <dbReference type="EC" id="6.3.2.10"/>
    </reaction>
</comment>
<dbReference type="EC" id="6.3.2.10" evidence="10 11"/>
<dbReference type="Pfam" id="PF08245">
    <property type="entry name" value="Mur_ligase_M"/>
    <property type="match status" value="1"/>
</dbReference>
<dbReference type="GO" id="GO:0071555">
    <property type="term" value="P:cell wall organization"/>
    <property type="evidence" value="ECO:0007669"/>
    <property type="project" value="UniProtKB-KW"/>
</dbReference>
<dbReference type="InterPro" id="IPR035911">
    <property type="entry name" value="MurE/MurF_N"/>
</dbReference>
<dbReference type="InterPro" id="IPR005863">
    <property type="entry name" value="UDP-N-AcMur_synth"/>
</dbReference>
<dbReference type="Pfam" id="PF01225">
    <property type="entry name" value="Mur_ligase"/>
    <property type="match status" value="1"/>
</dbReference>
<dbReference type="GO" id="GO:0051301">
    <property type="term" value="P:cell division"/>
    <property type="evidence" value="ECO:0007669"/>
    <property type="project" value="UniProtKB-KW"/>
</dbReference>
<keyword evidence="7 10" id="KW-0573">Peptidoglycan synthesis</keyword>
<dbReference type="PANTHER" id="PTHR43024">
    <property type="entry name" value="UDP-N-ACETYLMURAMOYL-TRIPEPTIDE--D-ALANYL-D-ALANINE LIGASE"/>
    <property type="match status" value="1"/>
</dbReference>
<comment type="pathway">
    <text evidence="10 11">Cell wall biogenesis; peptidoglycan biosynthesis.</text>
</comment>
<feature type="domain" description="Mur ligase central" evidence="14">
    <location>
        <begin position="112"/>
        <end position="298"/>
    </location>
</feature>
<keyword evidence="2 10" id="KW-0436">Ligase</keyword>
<evidence type="ECO:0000313" key="15">
    <source>
        <dbReference type="EMBL" id="NRT88617.1"/>
    </source>
</evidence>
<dbReference type="NCBIfam" id="TIGR01143">
    <property type="entry name" value="murF"/>
    <property type="match status" value="1"/>
</dbReference>
<dbReference type="GO" id="GO:0008360">
    <property type="term" value="P:regulation of cell shape"/>
    <property type="evidence" value="ECO:0007669"/>
    <property type="project" value="UniProtKB-KW"/>
</dbReference>
<evidence type="ECO:0000256" key="8">
    <source>
        <dbReference type="ARBA" id="ARBA00023306"/>
    </source>
</evidence>
<keyword evidence="3 10" id="KW-0132">Cell division</keyword>